<protein>
    <recommendedName>
        <fullName evidence="7">Phosphate transporter</fullName>
    </recommendedName>
</protein>
<dbReference type="PANTHER" id="PTHR11101:SF80">
    <property type="entry name" value="PHOSPHATE TRANSPORTER"/>
    <property type="match status" value="1"/>
</dbReference>
<accession>A0A196SLW3</accession>
<dbReference type="AlphaFoldDB" id="A0A196SLW3"/>
<evidence type="ECO:0000256" key="7">
    <source>
        <dbReference type="RuleBase" id="RU363058"/>
    </source>
</evidence>
<evidence type="ECO:0000256" key="4">
    <source>
        <dbReference type="ARBA" id="ARBA00022692"/>
    </source>
</evidence>
<evidence type="ECO:0000313" key="8">
    <source>
        <dbReference type="EMBL" id="OAO17271.1"/>
    </source>
</evidence>
<keyword evidence="6 7" id="KW-0472">Membrane</keyword>
<keyword evidence="2 7" id="KW-0813">Transport</keyword>
<evidence type="ECO:0000256" key="3">
    <source>
        <dbReference type="ARBA" id="ARBA00022592"/>
    </source>
</evidence>
<gene>
    <name evidence="8" type="ORF">AV274_0982</name>
</gene>
<reference evidence="8 9" key="1">
    <citation type="submission" date="2016-05" db="EMBL/GenBank/DDBJ databases">
        <title>Nuclear genome of Blastocystis sp. subtype 1 NandII.</title>
        <authorList>
            <person name="Gentekaki E."/>
            <person name="Curtis B."/>
            <person name="Stairs C."/>
            <person name="Eme L."/>
            <person name="Herman E."/>
            <person name="Klimes V."/>
            <person name="Arias M.C."/>
            <person name="Elias M."/>
            <person name="Hilliou F."/>
            <person name="Klute M."/>
            <person name="Malik S.-B."/>
            <person name="Pightling A."/>
            <person name="Rachubinski R."/>
            <person name="Salas D."/>
            <person name="Schlacht A."/>
            <person name="Suga H."/>
            <person name="Archibald J."/>
            <person name="Ball S.G."/>
            <person name="Clark G."/>
            <person name="Dacks J."/>
            <person name="Van Der Giezen M."/>
            <person name="Tsaousis A."/>
            <person name="Roger A."/>
        </authorList>
    </citation>
    <scope>NUCLEOTIDE SEQUENCE [LARGE SCALE GENOMIC DNA]</scope>
    <source>
        <strain evidence="9">ATCC 50177 / NandII</strain>
    </source>
</reference>
<keyword evidence="9" id="KW-1185">Reference proteome</keyword>
<dbReference type="OrthoDB" id="67021at2759"/>
<dbReference type="EMBL" id="LXWW01000037">
    <property type="protein sequence ID" value="OAO17271.1"/>
    <property type="molecule type" value="Genomic_DNA"/>
</dbReference>
<feature type="transmembrane region" description="Helical" evidence="7">
    <location>
        <begin position="187"/>
        <end position="203"/>
    </location>
</feature>
<comment type="caution">
    <text evidence="8">The sequence shown here is derived from an EMBL/GenBank/DDBJ whole genome shotgun (WGS) entry which is preliminary data.</text>
</comment>
<feature type="transmembrane region" description="Helical" evidence="7">
    <location>
        <begin position="414"/>
        <end position="435"/>
    </location>
</feature>
<keyword evidence="3 7" id="KW-0592">Phosphate transport</keyword>
<evidence type="ECO:0000313" key="9">
    <source>
        <dbReference type="Proteomes" id="UP000078348"/>
    </source>
</evidence>
<dbReference type="STRING" id="478820.A0A196SLW3"/>
<comment type="function">
    <text evidence="7">Sodium-phosphate symporter.</text>
</comment>
<comment type="subcellular location">
    <subcellularLocation>
        <location evidence="1 7">Membrane</location>
        <topology evidence="1 7">Multi-pass membrane protein</topology>
    </subcellularLocation>
</comment>
<sequence length="487" mass="51906">MAALEQYKWMPITCFVVAFFTAFGMGANDVSNSFATAVGSKALTMKQACMIAAVMEFSGSFLLGGNVASTIMKGITEPKYFADEPQVLMFGMVCVLFSVAVWLILATMKGLPVSTTHSCIGGIIGMTVVCKGFKAVNWKGIGMVFSSWIIAPVVSGLLSTFLFVVVRKTILRAANSLQRAFKSYSPIVGFTIGFNIFLILYNSESLGINLPIHTSALICLGIAITVALVIRFTALPYIRRHVEAEGRIAESRVGLLSEMDDVMDISKNGGMIQMVEKSGDLVVEKQVPESVMNDTTLVADVKNDATVEEMHKNAEQFDPATEKLFSYLQVITAVFNSFAHGANDVSNSIGPLAACLTIYETGDVMQQAKVPPIALVIGGVGLVVGLVCLGYKVMASMGVNMVTVTPSRGFTIELGAALIILMGSAFGIPLSTTHCKVGSTVGVGIAEGKNGVNWKLLYGVFAGWIVTLVICALTTGLLFAVVVRFIE</sequence>
<dbReference type="PANTHER" id="PTHR11101">
    <property type="entry name" value="PHOSPHATE TRANSPORTER"/>
    <property type="match status" value="1"/>
</dbReference>
<dbReference type="GO" id="GO:0005315">
    <property type="term" value="F:phosphate transmembrane transporter activity"/>
    <property type="evidence" value="ECO:0007669"/>
    <property type="project" value="InterPro"/>
</dbReference>
<evidence type="ECO:0000256" key="2">
    <source>
        <dbReference type="ARBA" id="ARBA00022448"/>
    </source>
</evidence>
<evidence type="ECO:0000256" key="6">
    <source>
        <dbReference type="ARBA" id="ARBA00023136"/>
    </source>
</evidence>
<feature type="transmembrane region" description="Helical" evidence="7">
    <location>
        <begin position="145"/>
        <end position="166"/>
    </location>
</feature>
<feature type="transmembrane region" description="Helical" evidence="7">
    <location>
        <begin position="215"/>
        <end position="238"/>
    </location>
</feature>
<dbReference type="GO" id="GO:0035435">
    <property type="term" value="P:phosphate ion transmembrane transport"/>
    <property type="evidence" value="ECO:0007669"/>
    <property type="project" value="TreeGrafter"/>
</dbReference>
<evidence type="ECO:0000256" key="1">
    <source>
        <dbReference type="ARBA" id="ARBA00004141"/>
    </source>
</evidence>
<comment type="similarity">
    <text evidence="7">Belongs to the inorganic phosphate transporter (PiT) (TC 2.A.20) family.</text>
</comment>
<name>A0A196SLW3_BLAHN</name>
<dbReference type="Pfam" id="PF01384">
    <property type="entry name" value="PHO4"/>
    <property type="match status" value="1"/>
</dbReference>
<organism evidence="8 9">
    <name type="scientific">Blastocystis sp. subtype 1 (strain ATCC 50177 / NandII)</name>
    <dbReference type="NCBI Taxonomy" id="478820"/>
    <lineage>
        <taxon>Eukaryota</taxon>
        <taxon>Sar</taxon>
        <taxon>Stramenopiles</taxon>
        <taxon>Bigyra</taxon>
        <taxon>Opalozoa</taxon>
        <taxon>Opalinata</taxon>
        <taxon>Blastocystidae</taxon>
        <taxon>Blastocystis</taxon>
    </lineage>
</organism>
<feature type="transmembrane region" description="Helical" evidence="7">
    <location>
        <begin position="456"/>
        <end position="486"/>
    </location>
</feature>
<keyword evidence="5 7" id="KW-1133">Transmembrane helix</keyword>
<keyword evidence="4 7" id="KW-0812">Transmembrane</keyword>
<evidence type="ECO:0000256" key="5">
    <source>
        <dbReference type="ARBA" id="ARBA00022989"/>
    </source>
</evidence>
<proteinExistence type="inferred from homology"/>
<dbReference type="Proteomes" id="UP000078348">
    <property type="component" value="Unassembled WGS sequence"/>
</dbReference>
<feature type="transmembrane region" description="Helical" evidence="7">
    <location>
        <begin position="87"/>
        <end position="105"/>
    </location>
</feature>
<dbReference type="InterPro" id="IPR001204">
    <property type="entry name" value="Phos_transporter"/>
</dbReference>
<dbReference type="GO" id="GO:0016020">
    <property type="term" value="C:membrane"/>
    <property type="evidence" value="ECO:0007669"/>
    <property type="project" value="UniProtKB-SubCell"/>
</dbReference>
<feature type="transmembrane region" description="Helical" evidence="7">
    <location>
        <begin position="51"/>
        <end position="75"/>
    </location>
</feature>
<feature type="transmembrane region" description="Helical" evidence="7">
    <location>
        <begin position="373"/>
        <end position="394"/>
    </location>
</feature>